<dbReference type="PROSITE" id="PS50983">
    <property type="entry name" value="FE_B12_PBP"/>
    <property type="match status" value="1"/>
</dbReference>
<dbReference type="PROSITE" id="PS51257">
    <property type="entry name" value="PROKAR_LIPOPROTEIN"/>
    <property type="match status" value="1"/>
</dbReference>
<evidence type="ECO:0000313" key="3">
    <source>
        <dbReference type="EMBL" id="MBC3797685.1"/>
    </source>
</evidence>
<keyword evidence="4" id="KW-1185">Reference proteome</keyword>
<dbReference type="SUPFAM" id="SSF53807">
    <property type="entry name" value="Helical backbone' metal receptor"/>
    <property type="match status" value="1"/>
</dbReference>
<proteinExistence type="inferred from homology"/>
<name>A0ABR6WME3_9FIRM</name>
<dbReference type="PANTHER" id="PTHR30535">
    <property type="entry name" value="VITAMIN B12-BINDING PROTEIN"/>
    <property type="match status" value="1"/>
</dbReference>
<evidence type="ECO:0000313" key="4">
    <source>
        <dbReference type="Proteomes" id="UP000653358"/>
    </source>
</evidence>
<dbReference type="Gene3D" id="3.40.50.1980">
    <property type="entry name" value="Nitrogenase molybdenum iron protein domain"/>
    <property type="match status" value="2"/>
</dbReference>
<dbReference type="Proteomes" id="UP000653358">
    <property type="component" value="Unassembled WGS sequence"/>
</dbReference>
<gene>
    <name evidence="3" type="ORF">GH807_11575</name>
</gene>
<protein>
    <submittedName>
        <fullName evidence="3">ABC transporter substrate-binding protein</fullName>
    </submittedName>
</protein>
<dbReference type="Pfam" id="PF01497">
    <property type="entry name" value="Peripla_BP_2"/>
    <property type="match status" value="1"/>
</dbReference>
<dbReference type="Gene3D" id="1.20.58.2180">
    <property type="match status" value="1"/>
</dbReference>
<organism evidence="3 4">
    <name type="scientific">Acetobacterium tundrae</name>
    <dbReference type="NCBI Taxonomy" id="132932"/>
    <lineage>
        <taxon>Bacteria</taxon>
        <taxon>Bacillati</taxon>
        <taxon>Bacillota</taxon>
        <taxon>Clostridia</taxon>
        <taxon>Eubacteriales</taxon>
        <taxon>Eubacteriaceae</taxon>
        <taxon>Acetobacterium</taxon>
    </lineage>
</organism>
<evidence type="ECO:0000259" key="2">
    <source>
        <dbReference type="PROSITE" id="PS50983"/>
    </source>
</evidence>
<evidence type="ECO:0000256" key="1">
    <source>
        <dbReference type="ARBA" id="ARBA00008814"/>
    </source>
</evidence>
<reference evidence="3 4" key="1">
    <citation type="journal article" date="2020" name="mSystems">
        <title>Defining Genomic and Predicted Metabolic Features of the Acetobacterium Genus.</title>
        <authorList>
            <person name="Ross D.E."/>
            <person name="Marshall C.W."/>
            <person name="Gulliver D."/>
            <person name="May H.D."/>
            <person name="Norman R.S."/>
        </authorList>
    </citation>
    <scope>NUCLEOTIDE SEQUENCE [LARGE SCALE GENOMIC DNA]</scope>
    <source>
        <strain evidence="3 4">DSM 9173</strain>
    </source>
</reference>
<feature type="domain" description="Fe/B12 periplasmic-binding" evidence="2">
    <location>
        <begin position="64"/>
        <end position="325"/>
    </location>
</feature>
<sequence>MYCKAERNEMKMKKRLLLILIVILLAMTIAGCSTASKQDNQSAQEKTITDMDGNAVQLPAKVEKIGTSWPGFINTLCVAGGADKIVASSDQIKNYPWALKIFPNLSSVNYPFSTAGTSIEELIKNKPDVVFLRSGDDIDKIKEAGIPVVMIDYKNNSINDMVDAVTLVGSILGDSETKQAAKYKDFVTKNVDKINSVTSKVSDAQKPKVLALSVTGSKLSTWGSNIIQNEEIKIAGGVNVAENDISGSKEVSMEQVLQWNPDDIFLVGNLTDRTNLLNDSKFSQLSAVINGKVFVVPKGVFVWSNLGSETALYLPWMAKNLYPDQLKDLDISAQTKDFYKTFFNYNLSDDELTRILNAQDPQ</sequence>
<comment type="similarity">
    <text evidence="1">Belongs to the bacterial solute-binding protein 8 family.</text>
</comment>
<dbReference type="EMBL" id="WJBB01000014">
    <property type="protein sequence ID" value="MBC3797685.1"/>
    <property type="molecule type" value="Genomic_DNA"/>
</dbReference>
<comment type="caution">
    <text evidence="3">The sequence shown here is derived from an EMBL/GenBank/DDBJ whole genome shotgun (WGS) entry which is preliminary data.</text>
</comment>
<dbReference type="InterPro" id="IPR050902">
    <property type="entry name" value="ABC_Transporter_SBP"/>
</dbReference>
<dbReference type="PANTHER" id="PTHR30535:SF34">
    <property type="entry name" value="MOLYBDATE-BINDING PROTEIN MOLA"/>
    <property type="match status" value="1"/>
</dbReference>
<accession>A0ABR6WME3</accession>
<dbReference type="InterPro" id="IPR002491">
    <property type="entry name" value="ABC_transptr_periplasmic_BD"/>
</dbReference>